<evidence type="ECO:0000313" key="2">
    <source>
        <dbReference type="EMBL" id="KAA5225930.1"/>
    </source>
</evidence>
<keyword evidence="5" id="KW-1185">Reference proteome</keyword>
<accession>A0A7J4YI29</accession>
<feature type="signal peptide" evidence="1">
    <location>
        <begin position="1"/>
        <end position="21"/>
    </location>
</feature>
<keyword evidence="2" id="KW-0326">Glycosidase</keyword>
<gene>
    <name evidence="3" type="ORF">F2Z09_21640</name>
    <name evidence="2" type="ORF">F2Z22_21630</name>
</gene>
<dbReference type="PROSITE" id="PS01095">
    <property type="entry name" value="GH18_1"/>
    <property type="match status" value="1"/>
</dbReference>
<feature type="chain" id="PRO_5044658241" evidence="1">
    <location>
        <begin position="22"/>
        <end position="378"/>
    </location>
</feature>
<dbReference type="InterPro" id="IPR032320">
    <property type="entry name" value="GH18_BT1044-like"/>
</dbReference>
<protein>
    <submittedName>
        <fullName evidence="2">Endoglycosidase</fullName>
    </submittedName>
</protein>
<evidence type="ECO:0000256" key="1">
    <source>
        <dbReference type="SAM" id="SignalP"/>
    </source>
</evidence>
<dbReference type="AlphaFoldDB" id="A0A7J4YI29"/>
<evidence type="ECO:0000313" key="3">
    <source>
        <dbReference type="EMBL" id="KAA5251292.1"/>
    </source>
</evidence>
<dbReference type="InterPro" id="IPR001579">
    <property type="entry name" value="Glyco_hydro_18_chit_AS"/>
</dbReference>
<proteinExistence type="predicted"/>
<evidence type="ECO:0000313" key="5">
    <source>
        <dbReference type="Proteomes" id="UP000440198"/>
    </source>
</evidence>
<dbReference type="EMBL" id="VWAG01000086">
    <property type="protein sequence ID" value="KAA5251292.1"/>
    <property type="molecule type" value="Genomic_DNA"/>
</dbReference>
<dbReference type="GO" id="GO:0004553">
    <property type="term" value="F:hydrolase activity, hydrolyzing O-glycosyl compounds"/>
    <property type="evidence" value="ECO:0007669"/>
    <property type="project" value="InterPro"/>
</dbReference>
<dbReference type="SUPFAM" id="SSF51445">
    <property type="entry name" value="(Trans)glycosidases"/>
    <property type="match status" value="1"/>
</dbReference>
<reference evidence="4 5" key="1">
    <citation type="journal article" date="2019" name="Nat. Med.">
        <title>A library of human gut bacterial isolates paired with longitudinal multiomics data enables mechanistic microbiome research.</title>
        <authorList>
            <person name="Poyet M."/>
            <person name="Groussin M."/>
            <person name="Gibbons S.M."/>
            <person name="Avila-Pacheco J."/>
            <person name="Jiang X."/>
            <person name="Kearney S.M."/>
            <person name="Perrotta A.R."/>
            <person name="Berdy B."/>
            <person name="Zhao S."/>
            <person name="Lieberman T.D."/>
            <person name="Swanson P.K."/>
            <person name="Smith M."/>
            <person name="Roesemann S."/>
            <person name="Alexander J.E."/>
            <person name="Rich S.A."/>
            <person name="Livny J."/>
            <person name="Vlamakis H."/>
            <person name="Clish C."/>
            <person name="Bullock K."/>
            <person name="Deik A."/>
            <person name="Scott J."/>
            <person name="Pierce K.A."/>
            <person name="Xavier R.J."/>
            <person name="Alm E.J."/>
        </authorList>
    </citation>
    <scope>NUCLEOTIDE SEQUENCE [LARGE SCALE GENOMIC DNA]</scope>
    <source>
        <strain evidence="3 5">BIOML-A2</strain>
        <strain evidence="2 4">BIOML-A6</strain>
    </source>
</reference>
<dbReference type="Proteomes" id="UP000421791">
    <property type="component" value="Unassembled WGS sequence"/>
</dbReference>
<dbReference type="PROSITE" id="PS51257">
    <property type="entry name" value="PROKAR_LIPOPROTEIN"/>
    <property type="match status" value="1"/>
</dbReference>
<dbReference type="RefSeq" id="WP_149924199.1">
    <property type="nucleotide sequence ID" value="NZ_VWAF01000070.1"/>
</dbReference>
<name>A0A7J4YI29_9BACE</name>
<dbReference type="EMBL" id="VWAK01000075">
    <property type="protein sequence ID" value="KAA5225930.1"/>
    <property type="molecule type" value="Genomic_DNA"/>
</dbReference>
<dbReference type="GO" id="GO:0005975">
    <property type="term" value="P:carbohydrate metabolic process"/>
    <property type="evidence" value="ECO:0007669"/>
    <property type="project" value="InterPro"/>
</dbReference>
<comment type="caution">
    <text evidence="2">The sequence shown here is derived from an EMBL/GenBank/DDBJ whole genome shotgun (WGS) entry which is preliminary data.</text>
</comment>
<keyword evidence="2" id="KW-0378">Hydrolase</keyword>
<evidence type="ECO:0000313" key="4">
    <source>
        <dbReference type="Proteomes" id="UP000421791"/>
    </source>
</evidence>
<keyword evidence="1" id="KW-0732">Signal</keyword>
<dbReference type="CDD" id="cd06542">
    <property type="entry name" value="GH18_EndoS-like"/>
    <property type="match status" value="1"/>
</dbReference>
<organism evidence="2 4">
    <name type="scientific">Bacteroides finegoldii</name>
    <dbReference type="NCBI Taxonomy" id="338188"/>
    <lineage>
        <taxon>Bacteria</taxon>
        <taxon>Pseudomonadati</taxon>
        <taxon>Bacteroidota</taxon>
        <taxon>Bacteroidia</taxon>
        <taxon>Bacteroidales</taxon>
        <taxon>Bacteroidaceae</taxon>
        <taxon>Bacteroides</taxon>
    </lineage>
</organism>
<dbReference type="Gene3D" id="3.20.20.80">
    <property type="entry name" value="Glycosidases"/>
    <property type="match status" value="1"/>
</dbReference>
<sequence length="378" mass="42866">MKLRNVLYTCLVASLSLSACSDWTEEEREIFENQDGLERLIPLIEAKGEEDLTPTQREYYAKIREYRKTPHVKGFGWFGNWTGKGTNAQNYLKMLPDSVDFVSLWGARGNLSAEQQSDLKFFQEVKGGKALLCWIIDNLGVGITPEGVSDMRQFWLDKGGGDETKAIEAYANALCDTIDKYNLDGFDIDYEPNYGGSGDLANSQTIAPDRGNTKMWTLIKTMSARLRPQGKMLVMDGEPDLLSTEASELIDHYIYQAYWESNTALVINKIQKSHLKDWERKTIITVEFEQCWRTGGIHPDSGAANWSGRRSYTSVRSEFNGKEGGQIFDYATLDLPSGKRIGGVGTYHMEYDFKNEPSYKWLRTALYLGNVVYPGEYQ</sequence>
<dbReference type="InterPro" id="IPR017853">
    <property type="entry name" value="GH"/>
</dbReference>
<dbReference type="Pfam" id="PF16141">
    <property type="entry name" value="GH18_BT1044-like"/>
    <property type="match status" value="1"/>
</dbReference>
<dbReference type="Proteomes" id="UP000440198">
    <property type="component" value="Unassembled WGS sequence"/>
</dbReference>